<evidence type="ECO:0000313" key="9">
    <source>
        <dbReference type="Proteomes" id="UP000245981"/>
    </source>
</evidence>
<dbReference type="InterPro" id="IPR012341">
    <property type="entry name" value="6hp_glycosidase-like_sf"/>
</dbReference>
<evidence type="ECO:0000256" key="2">
    <source>
        <dbReference type="ARBA" id="ARBA00012652"/>
    </source>
</evidence>
<dbReference type="STRING" id="574096.HA38_00775"/>
<dbReference type="Gene3D" id="1.50.10.10">
    <property type="match status" value="1"/>
</dbReference>
<evidence type="ECO:0000259" key="6">
    <source>
        <dbReference type="Pfam" id="PF17389"/>
    </source>
</evidence>
<feature type="domain" description="Alpha-L-rhamnosidase C-terminal" evidence="7">
    <location>
        <begin position="782"/>
        <end position="839"/>
    </location>
</feature>
<accession>A0A2V2BF31</accession>
<dbReference type="Pfam" id="PF08531">
    <property type="entry name" value="Bac_rhamnosid_N"/>
    <property type="match status" value="1"/>
</dbReference>
<protein>
    <recommendedName>
        <fullName evidence="2">alpha-L-rhamnosidase</fullName>
        <ecNumber evidence="2">3.2.1.40</ecNumber>
    </recommendedName>
</protein>
<sequence length="871" mass="97557">MLQINYQTSRIVVDRLPVACHWSVKHIQTSYHVTILKDDSVVHELTGVGDSTDLLLTGFELSEYGTYTVKINSCNSAGSMVSLSNSFITGNLGNFHGNWIAKPFQNNKDKPEDSSARNTVLRKCFPIQNAIDRAVINIAGLGFYNLYINGNKVSRNELNTDWTNYSKTVYYDTYEIKDYLKTGSNTLIIELGNGWYAPSEMKLFGKYNLRDILCSGGTQAIADIFIQGEGLSVRLSTDETWECTEGAYSTNNIYLGETLDSRLFSGRNTTELVSPRWNNVLLAKGPQGQMVSSYIPKIEKIKCLDFKEIHVLNESEFIVDFGETLSGLIDLSVSASEGQVITLTYAECLDDDYTLNTGSTLAGFIGKEVAPGIVINGGESSPGRAEQIDQLICRSGINHLVNKYTYHSFRYVKVSGMNLDQLLCIMAHKAYSKLESAGDFLCSDLYLNRLYEIARNTKLNNIHSVFSDCARERFAYGGDIVALAKSQVYQFNSAKMYEKTLSDFINDTRKNGGFPETAPFVGIKTNGTGETAGPLGWQLVVPFLLNIHYQHYGTLDLARAFFPFLERQLEHLNSVGYEGLLDCCLGDWGSRDSGAVDYKSGSPARNFTTACIYYLHVKLLHKFSTILKLNGKSEFYAKQIVNIRDRIIADFRNADDSFADKSQTSYVFALYMELSDNPKKLASDLANAIRDNNYLVTCGIFGQSFLYEVLRHYDENEVIMKWLHACGGFKSMLHDEDTTLKEFFGDIKNGSCNHAMFSSYTSWMTQGPGGIIIEDNARGSDSVRIQPAFLDSLQFVDCTHQTVRGYISCKWQRLTKGIEIVINIPFNLKKCVLVISEEYNVTGNIHEPQHSDGINQYFDIRNAGEVSVLLT</sequence>
<evidence type="ECO:0000313" key="8">
    <source>
        <dbReference type="EMBL" id="PWL00417.1"/>
    </source>
</evidence>
<evidence type="ECO:0000259" key="7">
    <source>
        <dbReference type="Pfam" id="PF17390"/>
    </source>
</evidence>
<dbReference type="EC" id="3.2.1.40" evidence="2"/>
<dbReference type="EMBL" id="QGHF01000001">
    <property type="protein sequence ID" value="PWL00417.1"/>
    <property type="molecule type" value="Genomic_DNA"/>
</dbReference>
<dbReference type="Proteomes" id="UP000245981">
    <property type="component" value="Unassembled WGS sequence"/>
</dbReference>
<dbReference type="RefSeq" id="WP_109716175.1">
    <property type="nucleotide sequence ID" value="NZ_QGHF01000001.1"/>
</dbReference>
<dbReference type="Pfam" id="PF17389">
    <property type="entry name" value="Bac_rhamnosid6H"/>
    <property type="match status" value="1"/>
</dbReference>
<dbReference type="SUPFAM" id="SSF48208">
    <property type="entry name" value="Six-hairpin glycosidases"/>
    <property type="match status" value="1"/>
</dbReference>
<evidence type="ECO:0000259" key="5">
    <source>
        <dbReference type="Pfam" id="PF08531"/>
    </source>
</evidence>
<evidence type="ECO:0000256" key="1">
    <source>
        <dbReference type="ARBA" id="ARBA00001445"/>
    </source>
</evidence>
<dbReference type="Gene3D" id="2.60.120.260">
    <property type="entry name" value="Galactose-binding domain-like"/>
    <property type="match status" value="2"/>
</dbReference>
<proteinExistence type="predicted"/>
<organism evidence="8 9">
    <name type="scientific">Pantoea allii</name>
    <dbReference type="NCBI Taxonomy" id="574096"/>
    <lineage>
        <taxon>Bacteria</taxon>
        <taxon>Pseudomonadati</taxon>
        <taxon>Pseudomonadota</taxon>
        <taxon>Gammaproteobacteria</taxon>
        <taxon>Enterobacterales</taxon>
        <taxon>Erwiniaceae</taxon>
        <taxon>Pantoea</taxon>
    </lineage>
</organism>
<dbReference type="GO" id="GO:0030596">
    <property type="term" value="F:alpha-L-rhamnosidase activity"/>
    <property type="evidence" value="ECO:0007669"/>
    <property type="project" value="UniProtKB-EC"/>
</dbReference>
<feature type="domain" description="Alpha-L-rhamnosidase concanavalin-like" evidence="4">
    <location>
        <begin position="312"/>
        <end position="419"/>
    </location>
</feature>
<comment type="caution">
    <text evidence="8">The sequence shown here is derived from an EMBL/GenBank/DDBJ whole genome shotgun (WGS) entry which is preliminary data.</text>
</comment>
<dbReference type="Pfam" id="PF05592">
    <property type="entry name" value="Bac_rhamnosid"/>
    <property type="match status" value="1"/>
</dbReference>
<evidence type="ECO:0000256" key="3">
    <source>
        <dbReference type="ARBA" id="ARBA00022801"/>
    </source>
</evidence>
<feature type="domain" description="Alpha-L-rhamnosidase six-hairpin glycosidase" evidence="6">
    <location>
        <begin position="436"/>
        <end position="766"/>
    </location>
</feature>
<keyword evidence="3" id="KW-0378">Hydrolase</keyword>
<dbReference type="InterPro" id="IPR035398">
    <property type="entry name" value="Bac_rhamnosid_C"/>
</dbReference>
<dbReference type="InterPro" id="IPR008928">
    <property type="entry name" value="6-hairpin_glycosidase_sf"/>
</dbReference>
<comment type="catalytic activity">
    <reaction evidence="1">
        <text>Hydrolysis of terminal non-reducing alpha-L-rhamnose residues in alpha-L-rhamnosides.</text>
        <dbReference type="EC" id="3.2.1.40"/>
    </reaction>
</comment>
<dbReference type="AlphaFoldDB" id="A0A2V2BF31"/>
<evidence type="ECO:0000259" key="4">
    <source>
        <dbReference type="Pfam" id="PF05592"/>
    </source>
</evidence>
<reference evidence="8 9" key="1">
    <citation type="submission" date="2018-05" db="EMBL/GenBank/DDBJ databases">
        <title>Genomic Encyclopedia of Type Strains, Phase IV (KMG-V): Genome sequencing to study the core and pangenomes of soil and plant-associated prokaryotes.</title>
        <authorList>
            <person name="Whitman W."/>
        </authorList>
    </citation>
    <scope>NUCLEOTIDE SEQUENCE [LARGE SCALE GENOMIC DNA]</scope>
    <source>
        <strain evidence="8 9">PNA 200-10</strain>
    </source>
</reference>
<dbReference type="Pfam" id="PF17390">
    <property type="entry name" value="Bac_rhamnosid_C"/>
    <property type="match status" value="1"/>
</dbReference>
<feature type="domain" description="Bacterial alpha-L-rhamnosidase N-terminal" evidence="5">
    <location>
        <begin position="130"/>
        <end position="299"/>
    </location>
</feature>
<dbReference type="Gene3D" id="2.60.420.10">
    <property type="entry name" value="Maltose phosphorylase, domain 3"/>
    <property type="match status" value="1"/>
</dbReference>
<dbReference type="InterPro" id="IPR035396">
    <property type="entry name" value="Bac_rhamnosid6H"/>
</dbReference>
<dbReference type="InterPro" id="IPR008902">
    <property type="entry name" value="Rhamnosid_concanavalin"/>
</dbReference>
<dbReference type="PANTHER" id="PTHR33307:SF6">
    <property type="entry name" value="ALPHA-RHAMNOSIDASE (EUROFUNG)-RELATED"/>
    <property type="match status" value="1"/>
</dbReference>
<dbReference type="InterPro" id="IPR013737">
    <property type="entry name" value="Bac_rhamnosid_N"/>
</dbReference>
<dbReference type="OrthoDB" id="9761045at2"/>
<dbReference type="InterPro" id="IPR016007">
    <property type="entry name" value="Alpha_rhamnosid"/>
</dbReference>
<dbReference type="PANTHER" id="PTHR33307">
    <property type="entry name" value="ALPHA-RHAMNOSIDASE (EUROFUNG)"/>
    <property type="match status" value="1"/>
</dbReference>
<dbReference type="GO" id="GO:0005975">
    <property type="term" value="P:carbohydrate metabolic process"/>
    <property type="evidence" value="ECO:0007669"/>
    <property type="project" value="InterPro"/>
</dbReference>
<gene>
    <name evidence="8" type="ORF">C7431_101223</name>
</gene>
<name>A0A2V2BF31_9GAMM</name>